<dbReference type="GeneID" id="38133019"/>
<gene>
    <name evidence="2" type="ORF">BDQ94DRAFT_135422</name>
</gene>
<organism evidence="2 3">
    <name type="scientific">Aspergillus welwitschiae</name>
    <dbReference type="NCBI Taxonomy" id="1341132"/>
    <lineage>
        <taxon>Eukaryota</taxon>
        <taxon>Fungi</taxon>
        <taxon>Dikarya</taxon>
        <taxon>Ascomycota</taxon>
        <taxon>Pezizomycotina</taxon>
        <taxon>Eurotiomycetes</taxon>
        <taxon>Eurotiomycetidae</taxon>
        <taxon>Eurotiales</taxon>
        <taxon>Aspergillaceae</taxon>
        <taxon>Aspergillus</taxon>
        <taxon>Aspergillus subgen. Circumdati</taxon>
    </lineage>
</organism>
<keyword evidence="1" id="KW-0812">Transmembrane</keyword>
<evidence type="ECO:0000313" key="3">
    <source>
        <dbReference type="Proteomes" id="UP000253729"/>
    </source>
</evidence>
<keyword evidence="1" id="KW-0472">Membrane</keyword>
<keyword evidence="1" id="KW-1133">Transmembrane helix</keyword>
<protein>
    <submittedName>
        <fullName evidence="2">Uncharacterized protein</fullName>
    </submittedName>
</protein>
<dbReference type="EMBL" id="KZ852034">
    <property type="protein sequence ID" value="RDH37973.1"/>
    <property type="molecule type" value="Genomic_DNA"/>
</dbReference>
<evidence type="ECO:0000313" key="2">
    <source>
        <dbReference type="EMBL" id="RDH37973.1"/>
    </source>
</evidence>
<keyword evidence="3" id="KW-1185">Reference proteome</keyword>
<evidence type="ECO:0000256" key="1">
    <source>
        <dbReference type="SAM" id="Phobius"/>
    </source>
</evidence>
<dbReference type="RefSeq" id="XP_026630995.1">
    <property type="nucleotide sequence ID" value="XM_026764663.1"/>
</dbReference>
<accession>A0A3F3QFE5</accession>
<name>A0A3F3QFE5_9EURO</name>
<dbReference type="Proteomes" id="UP000253729">
    <property type="component" value="Unassembled WGS sequence"/>
</dbReference>
<reference evidence="2 3" key="1">
    <citation type="submission" date="2018-07" db="EMBL/GenBank/DDBJ databases">
        <title>The genomes of Aspergillus section Nigri reveals drivers in fungal speciation.</title>
        <authorList>
            <consortium name="DOE Joint Genome Institute"/>
            <person name="Vesth T.C."/>
            <person name="Nybo J."/>
            <person name="Theobald S."/>
            <person name="Brandl J."/>
            <person name="Frisvad J.C."/>
            <person name="Nielsen K.F."/>
            <person name="Lyhne E.K."/>
            <person name="Kogle M.E."/>
            <person name="Kuo A."/>
            <person name="Riley R."/>
            <person name="Clum A."/>
            <person name="Nolan M."/>
            <person name="Lipzen A."/>
            <person name="Salamov A."/>
            <person name="Henrissat B."/>
            <person name="Wiebenga A."/>
            <person name="De vries R.P."/>
            <person name="Grigoriev I.V."/>
            <person name="Mortensen U.H."/>
            <person name="Andersen M.R."/>
            <person name="Baker S.E."/>
        </authorList>
    </citation>
    <scope>NUCLEOTIDE SEQUENCE [LARGE SCALE GENOMIC DNA]</scope>
    <source>
        <strain evidence="2 3">CBS 139.54b</strain>
    </source>
</reference>
<proteinExistence type="predicted"/>
<feature type="transmembrane region" description="Helical" evidence="1">
    <location>
        <begin position="25"/>
        <end position="45"/>
    </location>
</feature>
<dbReference type="AlphaFoldDB" id="A0A3F3QFE5"/>
<sequence length="55" mass="5792">MKNSDDTAPPGYCCNLQEATLSAVYLIGAMSAALEEICVLVDLLLPHLMHSGSSP</sequence>